<keyword evidence="9" id="KW-0443">Lipid metabolism</keyword>
<dbReference type="Pfam" id="PF04650">
    <property type="entry name" value="YSIRK_signal"/>
    <property type="match status" value="1"/>
</dbReference>
<feature type="compositionally biased region" description="Basic and acidic residues" evidence="10">
    <location>
        <begin position="295"/>
        <end position="310"/>
    </location>
</feature>
<dbReference type="EC" id="3.1.1.3" evidence="4"/>
<dbReference type="Proteomes" id="UP000307747">
    <property type="component" value="Unassembled WGS sequence"/>
</dbReference>
<comment type="subcellular location">
    <subcellularLocation>
        <location evidence="2">Secreted</location>
    </subcellularLocation>
</comment>
<feature type="compositionally biased region" description="Basic and acidic residues" evidence="10">
    <location>
        <begin position="149"/>
        <end position="159"/>
    </location>
</feature>
<evidence type="ECO:0000259" key="13">
    <source>
        <dbReference type="Pfam" id="PF24708"/>
    </source>
</evidence>
<accession>A0A5R9B2R9</accession>
<feature type="compositionally biased region" description="Basic and acidic residues" evidence="10">
    <location>
        <begin position="257"/>
        <end position="267"/>
    </location>
</feature>
<feature type="compositionally biased region" description="Basic and acidic residues" evidence="10">
    <location>
        <begin position="72"/>
        <end position="96"/>
    </location>
</feature>
<feature type="compositionally biased region" description="Basic and acidic residues" evidence="10">
    <location>
        <begin position="203"/>
        <end position="213"/>
    </location>
</feature>
<dbReference type="OrthoDB" id="2004167at2"/>
<keyword evidence="6 11" id="KW-0732">Signal</keyword>
<keyword evidence="5" id="KW-0964">Secreted</keyword>
<organism evidence="14 15">
    <name type="scientific">Staphylococcus xylosus</name>
    <dbReference type="NCBI Taxonomy" id="1288"/>
    <lineage>
        <taxon>Bacteria</taxon>
        <taxon>Bacillati</taxon>
        <taxon>Bacillota</taxon>
        <taxon>Bacilli</taxon>
        <taxon>Bacillales</taxon>
        <taxon>Staphylococcaceae</taxon>
        <taxon>Staphylococcus</taxon>
    </lineage>
</organism>
<keyword evidence="8" id="KW-0442">Lipid degradation</keyword>
<feature type="domain" description="Lipase-like C-terminal" evidence="13">
    <location>
        <begin position="399"/>
        <end position="773"/>
    </location>
</feature>
<feature type="domain" description="YSIRK Gram-positive signal peptide" evidence="12">
    <location>
        <begin position="3"/>
        <end position="28"/>
    </location>
</feature>
<evidence type="ECO:0000256" key="9">
    <source>
        <dbReference type="ARBA" id="ARBA00023098"/>
    </source>
</evidence>
<comment type="catalytic activity">
    <reaction evidence="1">
        <text>a triacylglycerol + H2O = a diacylglycerol + a fatty acid + H(+)</text>
        <dbReference type="Rhea" id="RHEA:12044"/>
        <dbReference type="ChEBI" id="CHEBI:15377"/>
        <dbReference type="ChEBI" id="CHEBI:15378"/>
        <dbReference type="ChEBI" id="CHEBI:17855"/>
        <dbReference type="ChEBI" id="CHEBI:18035"/>
        <dbReference type="ChEBI" id="CHEBI:28868"/>
        <dbReference type="EC" id="3.1.1.3"/>
    </reaction>
</comment>
<dbReference type="NCBIfam" id="TIGR01168">
    <property type="entry name" value="YSIRK_signal"/>
    <property type="match status" value="1"/>
</dbReference>
<comment type="similarity">
    <text evidence="3">Belongs to the AB hydrolase superfamily. Lipase family.</text>
</comment>
<comment type="caution">
    <text evidence="14">The sequence shown here is derived from an EMBL/GenBank/DDBJ whole genome shotgun (WGS) entry which is preliminary data.</text>
</comment>
<dbReference type="NCBIfam" id="NF047351">
    <property type="entry name" value="lipase_YSIRK_Sa"/>
    <property type="match status" value="1"/>
</dbReference>
<evidence type="ECO:0000256" key="6">
    <source>
        <dbReference type="ARBA" id="ARBA00022729"/>
    </source>
</evidence>
<feature type="compositionally biased region" description="Basic and acidic residues" evidence="10">
    <location>
        <begin position="275"/>
        <end position="285"/>
    </location>
</feature>
<proteinExistence type="inferred from homology"/>
<feature type="compositionally biased region" description="Basic and acidic residues" evidence="10">
    <location>
        <begin position="167"/>
        <end position="177"/>
    </location>
</feature>
<feature type="compositionally biased region" description="Basic and acidic residues" evidence="10">
    <location>
        <begin position="104"/>
        <end position="123"/>
    </location>
</feature>
<feature type="compositionally biased region" description="Polar residues" evidence="10">
    <location>
        <begin position="373"/>
        <end position="388"/>
    </location>
</feature>
<dbReference type="GO" id="GO:0004806">
    <property type="term" value="F:triacylglycerol lipase activity"/>
    <property type="evidence" value="ECO:0007669"/>
    <property type="project" value="UniProtKB-EC"/>
</dbReference>
<sequence length="775" mass="87723">MENKRNKYSIRKFAVGASSILIGSLLFLNVETVKAAEENSQSEVDTQVQSGNHLGDDEHQNLVNDNTNTPVNDDKTQVNDEKDNQATHTSLHKDQQDTNTKVNDSTDKVDPEFNAADKVKEQDQSEVDPEYNAKDKVKEQDQSEVDPEFNAKDKVKEQDQSEVDPEYNAKDKVKEQDQSEVDPEYNATDKVKEQDQSEVDPEFNAKDKVKEQEQAEVDPEYNAKDKVKEQDQSEVDPEFNATDKVKEQDQSEVDPEFNAKDKAKEQDQSEVDPEYNAKDKVKEQDQSEVDPEYNATDKEQENHVDHKDANQNKMLENSQPALNERVKNDNNIKEGTSFDKLPNQTANHDSEQDDENNPDKALNTLKENAVATPKNQTQQNVEKANEQPNKAAKQGQYKNQDPIILVHGFNGFTDDINPAVLAHYWGGDKLNIRQDLESNGYETYEASVGALSSNYDRAVELYYYIKGGTVDYGAAHAEKYGHERYGKTYEGVYKDWQPGKKVHLVAHSMGGQTVRQLEELLRNGNQEEIEYQKEHGGEISPLFQGNNDNMVNSITTIGTPHNGTHAADALGNEALVRQLAFDYAKFKGNKNSKVDFGFGQWGLKQREGETYAQYVQRVQNSGLWKTEDNGFYDLTREGAAKLNKNTSLNPNIVYKTYTGESTRPTLFGNQKSDVNLFLPFTVTGNVIGKAAEKEWRENDGLVSTISSQHPFNQAFIEATDEVKKGVWQVTPIKHGWDHVDFVGQDSTDSNHPTEELQQFWHNLAEDLVRNEQFDA</sequence>
<evidence type="ECO:0000256" key="1">
    <source>
        <dbReference type="ARBA" id="ARBA00001024"/>
    </source>
</evidence>
<evidence type="ECO:0000256" key="7">
    <source>
        <dbReference type="ARBA" id="ARBA00022801"/>
    </source>
</evidence>
<dbReference type="EMBL" id="VBTJ01000002">
    <property type="protein sequence ID" value="TLP90133.1"/>
    <property type="molecule type" value="Genomic_DNA"/>
</dbReference>
<feature type="signal peptide" evidence="11">
    <location>
        <begin position="1"/>
        <end position="35"/>
    </location>
</feature>
<feature type="compositionally biased region" description="Basic and acidic residues" evidence="10">
    <location>
        <begin position="131"/>
        <end position="141"/>
    </location>
</feature>
<name>A0A5R9B2R9_STAXY</name>
<evidence type="ECO:0000256" key="8">
    <source>
        <dbReference type="ARBA" id="ARBA00022963"/>
    </source>
</evidence>
<feature type="compositionally biased region" description="Basic and acidic residues" evidence="10">
    <location>
        <begin position="221"/>
        <end position="231"/>
    </location>
</feature>
<protein>
    <recommendedName>
        <fullName evidence="4">triacylglycerol lipase</fullName>
        <ecNumber evidence="4">3.1.1.3</ecNumber>
    </recommendedName>
</protein>
<dbReference type="Gene3D" id="3.40.50.1820">
    <property type="entry name" value="alpha/beta hydrolase"/>
    <property type="match status" value="1"/>
</dbReference>
<feature type="chain" id="PRO_5024295291" description="triacylglycerol lipase" evidence="11">
    <location>
        <begin position="36"/>
        <end position="775"/>
    </location>
</feature>
<keyword evidence="7" id="KW-0378">Hydrolase</keyword>
<dbReference type="InterPro" id="IPR056304">
    <property type="entry name" value="Lip-like_C"/>
</dbReference>
<dbReference type="PANTHER" id="PTHR34043">
    <property type="entry name" value="ALPHA/BETA-HYDROLASES SUPERFAMILY PROTEIN"/>
    <property type="match status" value="1"/>
</dbReference>
<evidence type="ECO:0000259" key="12">
    <source>
        <dbReference type="Pfam" id="PF04650"/>
    </source>
</evidence>
<evidence type="ECO:0000256" key="3">
    <source>
        <dbReference type="ARBA" id="ARBA00010701"/>
    </source>
</evidence>
<dbReference type="GO" id="GO:0016042">
    <property type="term" value="P:lipid catabolic process"/>
    <property type="evidence" value="ECO:0007669"/>
    <property type="project" value="UniProtKB-KW"/>
</dbReference>
<evidence type="ECO:0000313" key="14">
    <source>
        <dbReference type="EMBL" id="TLP90133.1"/>
    </source>
</evidence>
<dbReference type="InterPro" id="IPR029058">
    <property type="entry name" value="AB_hydrolase_fold"/>
</dbReference>
<evidence type="ECO:0000256" key="11">
    <source>
        <dbReference type="SAM" id="SignalP"/>
    </source>
</evidence>
<dbReference type="PANTHER" id="PTHR34043:SF3">
    <property type="entry name" value="ALPHA_BETA-HYDROLASES SUPERFAMILY PROTEIN"/>
    <property type="match status" value="1"/>
</dbReference>
<dbReference type="GO" id="GO:0005576">
    <property type="term" value="C:extracellular region"/>
    <property type="evidence" value="ECO:0007669"/>
    <property type="project" value="UniProtKB-SubCell"/>
</dbReference>
<evidence type="ECO:0000256" key="2">
    <source>
        <dbReference type="ARBA" id="ARBA00004613"/>
    </source>
</evidence>
<feature type="compositionally biased region" description="Polar residues" evidence="10">
    <location>
        <begin position="38"/>
        <end position="52"/>
    </location>
</feature>
<evidence type="ECO:0000256" key="10">
    <source>
        <dbReference type="SAM" id="MobiDB-lite"/>
    </source>
</evidence>
<feature type="region of interest" description="Disordered" evidence="10">
    <location>
        <begin position="38"/>
        <end position="396"/>
    </location>
</feature>
<dbReference type="SUPFAM" id="SSF53474">
    <property type="entry name" value="alpha/beta-Hydrolases"/>
    <property type="match status" value="1"/>
</dbReference>
<gene>
    <name evidence="14" type="ORF">FEZ53_11870</name>
</gene>
<dbReference type="Pfam" id="PF24708">
    <property type="entry name" value="Lip_C"/>
    <property type="match status" value="1"/>
</dbReference>
<reference evidence="14 15" key="1">
    <citation type="submission" date="2019-05" db="EMBL/GenBank/DDBJ databases">
        <title>The metagenome of a microbial culture collection derived from dairy environment covers the genomic content of the human microbiome.</title>
        <authorList>
            <person name="Roder T."/>
            <person name="Wuthrich D."/>
            <person name="Sattari Z."/>
            <person name="Von Ah U."/>
            <person name="Bar C."/>
            <person name="Ronchi F."/>
            <person name="Macpherson A.J."/>
            <person name="Ganal-Vonarburg S.C."/>
            <person name="Bruggmann R."/>
            <person name="Vergeres G."/>
        </authorList>
    </citation>
    <scope>NUCLEOTIDE SEQUENCE [LARGE SCALE GENOMIC DNA]</scope>
    <source>
        <strain evidence="14 15">FAM 20833</strain>
    </source>
</reference>
<feature type="compositionally biased region" description="Polar residues" evidence="10">
    <location>
        <begin position="311"/>
        <end position="321"/>
    </location>
</feature>
<dbReference type="AlphaFoldDB" id="A0A5R9B2R9"/>
<dbReference type="InterPro" id="IPR005877">
    <property type="entry name" value="YSIRK_signal_dom"/>
</dbReference>
<evidence type="ECO:0000256" key="5">
    <source>
        <dbReference type="ARBA" id="ARBA00022525"/>
    </source>
</evidence>
<evidence type="ECO:0000256" key="4">
    <source>
        <dbReference type="ARBA" id="ARBA00013279"/>
    </source>
</evidence>
<evidence type="ECO:0000313" key="15">
    <source>
        <dbReference type="Proteomes" id="UP000307747"/>
    </source>
</evidence>
<feature type="compositionally biased region" description="Low complexity" evidence="10">
    <location>
        <begin position="61"/>
        <end position="71"/>
    </location>
</feature>